<feature type="chain" id="PRO_5011952018" description="Sulfatase N-terminal domain-containing protein" evidence="7">
    <location>
        <begin position="16"/>
        <end position="502"/>
    </location>
</feature>
<dbReference type="InterPro" id="IPR017850">
    <property type="entry name" value="Alkaline_phosphatase_core_sf"/>
</dbReference>
<reference evidence="11" key="1">
    <citation type="submission" date="2012-12" db="EMBL/GenBank/DDBJ databases">
        <authorList>
            <person name="Hellsten U."/>
            <person name="Grimwood J."/>
            <person name="Chapman J.A."/>
            <person name="Shapiro H."/>
            <person name="Aerts A."/>
            <person name="Otillar R.P."/>
            <person name="Terry A.Y."/>
            <person name="Boore J.L."/>
            <person name="Simakov O."/>
            <person name="Marletaz F."/>
            <person name="Cho S.-J."/>
            <person name="Edsinger-Gonzales E."/>
            <person name="Havlak P."/>
            <person name="Kuo D.-H."/>
            <person name="Larsson T."/>
            <person name="Lv J."/>
            <person name="Arendt D."/>
            <person name="Savage R."/>
            <person name="Osoegawa K."/>
            <person name="de Jong P."/>
            <person name="Lindberg D.R."/>
            <person name="Seaver E.C."/>
            <person name="Weisblat D.A."/>
            <person name="Putnam N.H."/>
            <person name="Grigoriev I.V."/>
            <person name="Rokhsar D.S."/>
        </authorList>
    </citation>
    <scope>NUCLEOTIDE SEQUENCE</scope>
    <source>
        <strain evidence="11">I ESC-2004</strain>
    </source>
</reference>
<dbReference type="PANTHER" id="PTHR45953:SF1">
    <property type="entry name" value="IDURONATE 2-SULFATASE"/>
    <property type="match status" value="1"/>
</dbReference>
<evidence type="ECO:0000256" key="1">
    <source>
        <dbReference type="ARBA" id="ARBA00001913"/>
    </source>
</evidence>
<keyword evidence="6" id="KW-0106">Calcium</keyword>
<dbReference type="PANTHER" id="PTHR45953">
    <property type="entry name" value="IDURONATE 2-SULFATASE"/>
    <property type="match status" value="1"/>
</dbReference>
<dbReference type="InterPro" id="IPR000917">
    <property type="entry name" value="Sulfatase_N"/>
</dbReference>
<evidence type="ECO:0000256" key="2">
    <source>
        <dbReference type="ARBA" id="ARBA00008779"/>
    </source>
</evidence>
<evidence type="ECO:0000313" key="11">
    <source>
        <dbReference type="Proteomes" id="UP000014760"/>
    </source>
</evidence>
<gene>
    <name evidence="9" type="ORF">CAPTEDRAFT_169505</name>
</gene>
<evidence type="ECO:0000313" key="10">
    <source>
        <dbReference type="EnsemblMetazoa" id="CapteP169505"/>
    </source>
</evidence>
<dbReference type="STRING" id="283909.R7U276"/>
<dbReference type="GO" id="GO:0005737">
    <property type="term" value="C:cytoplasm"/>
    <property type="evidence" value="ECO:0007669"/>
    <property type="project" value="TreeGrafter"/>
</dbReference>
<keyword evidence="4 7" id="KW-0732">Signal</keyword>
<dbReference type="SUPFAM" id="SSF53649">
    <property type="entry name" value="Alkaline phosphatase-like"/>
    <property type="match status" value="1"/>
</dbReference>
<protein>
    <recommendedName>
        <fullName evidence="8">Sulfatase N-terminal domain-containing protein</fullName>
    </recommendedName>
</protein>
<dbReference type="InterPro" id="IPR024607">
    <property type="entry name" value="Sulfatase_CS"/>
</dbReference>
<dbReference type="Proteomes" id="UP000014760">
    <property type="component" value="Unassembled WGS sequence"/>
</dbReference>
<evidence type="ECO:0000256" key="6">
    <source>
        <dbReference type="ARBA" id="ARBA00022837"/>
    </source>
</evidence>
<dbReference type="EMBL" id="AMQN01009709">
    <property type="status" value="NOT_ANNOTATED_CDS"/>
    <property type="molecule type" value="Genomic_DNA"/>
</dbReference>
<dbReference type="OrthoDB" id="186522at2759"/>
<evidence type="ECO:0000259" key="8">
    <source>
        <dbReference type="Pfam" id="PF00884"/>
    </source>
</evidence>
<dbReference type="OMA" id="WSLGEKQ"/>
<reference evidence="10" key="3">
    <citation type="submission" date="2015-06" db="UniProtKB">
        <authorList>
            <consortium name="EnsemblMetazoa"/>
        </authorList>
    </citation>
    <scope>IDENTIFICATION</scope>
</reference>
<keyword evidence="3" id="KW-0479">Metal-binding</keyword>
<keyword evidence="5" id="KW-0378">Hydrolase</keyword>
<dbReference type="GO" id="GO:0004423">
    <property type="term" value="F:iduronate-2-sulfatase activity"/>
    <property type="evidence" value="ECO:0007669"/>
    <property type="project" value="InterPro"/>
</dbReference>
<dbReference type="HOGENOM" id="CLU_006332_9_0_1"/>
<sequence>MYYFLLLLSAVLVCGQQRKNVLFFAADDMRPELGAYYGADFPSSIHPDMHTPNIDALAAKSLLLKRAYVQMAVCSPSRTSLLTGRRPDTTRVHDLQHNWRTVAGNFTTIPQYFKENGYRVAGHGKIFHPGRASNNNDPISWTEPYFLPSNDHWVEESRHTWWAASKTKTDQYPLIDQQTATAAIETLKKLSAKAKTGEQPIFVAVGFHKPHLPFLFPEELLKLYPRESIRLPKNPHAPVNMPEVAWTDFSELRSYKDINTQYGFGGINSTLPDDVVIDLRRAYYAAISHTDDLVGQVMQALEDEGLSDSTIVSFWGDHGWQIGEHGEWCKHTNFEIATHAPMMMHIPGVTNSGVTTEVFTEFVDLFPSLAEAAGLPTIPLCPEDSRSIATCTEGKSFVALASNPTQPWKLGSFSQYPRMLIDGNLVMGYTVRTDKYRYTEWREYDGLMFTPIGDASGDVELYDHVKDPDENVNVADKAGYTEIQKDMKRILRAGWRKALPVM</sequence>
<feature type="signal peptide" evidence="7">
    <location>
        <begin position="1"/>
        <end position="15"/>
    </location>
</feature>
<evidence type="ECO:0000256" key="3">
    <source>
        <dbReference type="ARBA" id="ARBA00022723"/>
    </source>
</evidence>
<evidence type="ECO:0000256" key="5">
    <source>
        <dbReference type="ARBA" id="ARBA00022801"/>
    </source>
</evidence>
<feature type="domain" description="Sulfatase N-terminal" evidence="8">
    <location>
        <begin position="19"/>
        <end position="374"/>
    </location>
</feature>
<dbReference type="CDD" id="cd16030">
    <property type="entry name" value="iduronate-2-sulfatase"/>
    <property type="match status" value="1"/>
</dbReference>
<dbReference type="PROSITE" id="PS00523">
    <property type="entry name" value="SULFATASE_1"/>
    <property type="match status" value="1"/>
</dbReference>
<dbReference type="InterPro" id="IPR035874">
    <property type="entry name" value="IDS"/>
</dbReference>
<evidence type="ECO:0000256" key="4">
    <source>
        <dbReference type="ARBA" id="ARBA00022729"/>
    </source>
</evidence>
<comment type="cofactor">
    <cofactor evidence="1">
        <name>Ca(2+)</name>
        <dbReference type="ChEBI" id="CHEBI:29108"/>
    </cofactor>
</comment>
<dbReference type="EMBL" id="KB306032">
    <property type="protein sequence ID" value="ELU00420.1"/>
    <property type="molecule type" value="Genomic_DNA"/>
</dbReference>
<dbReference type="Gene3D" id="3.40.720.10">
    <property type="entry name" value="Alkaline Phosphatase, subunit A"/>
    <property type="match status" value="1"/>
</dbReference>
<keyword evidence="11" id="KW-1185">Reference proteome</keyword>
<accession>R7U276</accession>
<dbReference type="GO" id="GO:0046872">
    <property type="term" value="F:metal ion binding"/>
    <property type="evidence" value="ECO:0007669"/>
    <property type="project" value="UniProtKB-KW"/>
</dbReference>
<name>R7U276_CAPTE</name>
<evidence type="ECO:0000313" key="9">
    <source>
        <dbReference type="EMBL" id="ELU00420.1"/>
    </source>
</evidence>
<dbReference type="EnsemblMetazoa" id="CapteT169505">
    <property type="protein sequence ID" value="CapteP169505"/>
    <property type="gene ID" value="CapteG169505"/>
</dbReference>
<reference evidence="9 11" key="2">
    <citation type="journal article" date="2013" name="Nature">
        <title>Insights into bilaterian evolution from three spiralian genomes.</title>
        <authorList>
            <person name="Simakov O."/>
            <person name="Marletaz F."/>
            <person name="Cho S.J."/>
            <person name="Edsinger-Gonzales E."/>
            <person name="Havlak P."/>
            <person name="Hellsten U."/>
            <person name="Kuo D.H."/>
            <person name="Larsson T."/>
            <person name="Lv J."/>
            <person name="Arendt D."/>
            <person name="Savage R."/>
            <person name="Osoegawa K."/>
            <person name="de Jong P."/>
            <person name="Grimwood J."/>
            <person name="Chapman J.A."/>
            <person name="Shapiro H."/>
            <person name="Aerts A."/>
            <person name="Otillar R.P."/>
            <person name="Terry A.Y."/>
            <person name="Boore J.L."/>
            <person name="Grigoriev I.V."/>
            <person name="Lindberg D.R."/>
            <person name="Seaver E.C."/>
            <person name="Weisblat D.A."/>
            <person name="Putnam N.H."/>
            <person name="Rokhsar D.S."/>
        </authorList>
    </citation>
    <scope>NUCLEOTIDE SEQUENCE</scope>
    <source>
        <strain evidence="9 11">I ESC-2004</strain>
    </source>
</reference>
<dbReference type="Pfam" id="PF00884">
    <property type="entry name" value="Sulfatase"/>
    <property type="match status" value="1"/>
</dbReference>
<dbReference type="AlphaFoldDB" id="R7U276"/>
<evidence type="ECO:0000256" key="7">
    <source>
        <dbReference type="SAM" id="SignalP"/>
    </source>
</evidence>
<organism evidence="9">
    <name type="scientific">Capitella teleta</name>
    <name type="common">Polychaete worm</name>
    <dbReference type="NCBI Taxonomy" id="283909"/>
    <lineage>
        <taxon>Eukaryota</taxon>
        <taxon>Metazoa</taxon>
        <taxon>Spiralia</taxon>
        <taxon>Lophotrochozoa</taxon>
        <taxon>Annelida</taxon>
        <taxon>Polychaeta</taxon>
        <taxon>Sedentaria</taxon>
        <taxon>Scolecida</taxon>
        <taxon>Capitellidae</taxon>
        <taxon>Capitella</taxon>
    </lineage>
</organism>
<comment type="similarity">
    <text evidence="2">Belongs to the sulfatase family.</text>
</comment>
<proteinExistence type="inferred from homology"/>